<dbReference type="Proteomes" id="UP000259273">
    <property type="component" value="Unassembled WGS sequence"/>
</dbReference>
<evidence type="ECO:0000313" key="3">
    <source>
        <dbReference type="Proteomes" id="UP000259273"/>
    </source>
</evidence>
<keyword evidence="1" id="KW-1133">Transmembrane helix</keyword>
<dbReference type="Pfam" id="PF20398">
    <property type="entry name" value="DUF6691"/>
    <property type="match status" value="1"/>
</dbReference>
<keyword evidence="1" id="KW-0812">Transmembrane</keyword>
<sequence>MKSAFSAMIAGLLFGSGLIVSGMVNPAKVLGFLDLTGQWDPSLGLVMASAIVLSWVGVKLAARRSDPACPVDPPAKPIDKPLVLGSIMFGIGWGLSGFCPGPAVVAASDWYWPALAVMAGLLPGLAVAGAFQARERNSAG</sequence>
<dbReference type="STRING" id="1121937.GCA_000423125_02269"/>
<dbReference type="EMBL" id="DMND01000164">
    <property type="protein sequence ID" value="HAN28435.1"/>
    <property type="molecule type" value="Genomic_DNA"/>
</dbReference>
<comment type="caution">
    <text evidence="2">The sequence shown here is derived from an EMBL/GenBank/DDBJ whole genome shotgun (WGS) entry which is preliminary data.</text>
</comment>
<proteinExistence type="predicted"/>
<dbReference type="AlphaFoldDB" id="A0A3C1KP41"/>
<evidence type="ECO:0008006" key="4">
    <source>
        <dbReference type="Google" id="ProtNLM"/>
    </source>
</evidence>
<feature type="transmembrane region" description="Helical" evidence="1">
    <location>
        <begin position="82"/>
        <end position="104"/>
    </location>
</feature>
<reference evidence="2 3" key="1">
    <citation type="journal article" date="2018" name="Nat. Biotechnol.">
        <title>A standardized bacterial taxonomy based on genome phylogeny substantially revises the tree of life.</title>
        <authorList>
            <person name="Parks D.H."/>
            <person name="Chuvochina M."/>
            <person name="Waite D.W."/>
            <person name="Rinke C."/>
            <person name="Skarshewski A."/>
            <person name="Chaumeil P.A."/>
            <person name="Hugenholtz P."/>
        </authorList>
    </citation>
    <scope>NUCLEOTIDE SEQUENCE [LARGE SCALE GENOMIC DNA]</scope>
    <source>
        <strain evidence="2">UBA9158</strain>
    </source>
</reference>
<evidence type="ECO:0000256" key="1">
    <source>
        <dbReference type="SAM" id="Phobius"/>
    </source>
</evidence>
<evidence type="ECO:0000313" key="2">
    <source>
        <dbReference type="EMBL" id="HAN28435.1"/>
    </source>
</evidence>
<name>A0A3C1KP41_9GAMM</name>
<gene>
    <name evidence="2" type="ORF">DCP75_12085</name>
</gene>
<accession>A0A3C1KP41</accession>
<keyword evidence="1" id="KW-0472">Membrane</keyword>
<feature type="transmembrane region" description="Helical" evidence="1">
    <location>
        <begin position="110"/>
        <end position="131"/>
    </location>
</feature>
<protein>
    <recommendedName>
        <fullName evidence="4">YeeE/YedE family protein</fullName>
    </recommendedName>
</protein>
<feature type="transmembrane region" description="Helical" evidence="1">
    <location>
        <begin position="42"/>
        <end position="62"/>
    </location>
</feature>
<dbReference type="InterPro" id="IPR046513">
    <property type="entry name" value="DUF6691"/>
</dbReference>
<organism evidence="2 3">
    <name type="scientific">Haliea salexigens</name>
    <dbReference type="NCBI Taxonomy" id="287487"/>
    <lineage>
        <taxon>Bacteria</taxon>
        <taxon>Pseudomonadati</taxon>
        <taxon>Pseudomonadota</taxon>
        <taxon>Gammaproteobacteria</taxon>
        <taxon>Cellvibrionales</taxon>
        <taxon>Halieaceae</taxon>
        <taxon>Haliea</taxon>
    </lineage>
</organism>